<sequence length="79" mass="8740">MKKIVPDPPRLAPFISIRPTLTREEAMSAAVEVATAISDVLDIYFKTKPGETQDRLFTASDYLGQLACALLEHKPQVQP</sequence>
<dbReference type="AlphaFoldDB" id="A0A1H9FFK9"/>
<dbReference type="EMBL" id="CP083803">
    <property type="protein sequence ID" value="UXZ44232.1"/>
    <property type="molecule type" value="Genomic_DNA"/>
</dbReference>
<reference evidence="2 4" key="1">
    <citation type="submission" date="2016-10" db="EMBL/GenBank/DDBJ databases">
        <authorList>
            <person name="de Groot N.N."/>
        </authorList>
    </citation>
    <scope>NUCLEOTIDE SEQUENCE [LARGE SCALE GENOMIC DNA]</scope>
    <source>
        <strain evidence="2 4">LMG 27941</strain>
    </source>
</reference>
<accession>A0A1H9FFK9</accession>
<evidence type="ECO:0000313" key="3">
    <source>
        <dbReference type="EMBL" id="UXZ44232.1"/>
    </source>
</evidence>
<dbReference type="Proteomes" id="UP001209279">
    <property type="component" value="Chromosome"/>
</dbReference>
<evidence type="ECO:0000313" key="4">
    <source>
        <dbReference type="Proteomes" id="UP000199221"/>
    </source>
</evidence>
<evidence type="ECO:0008006" key="6">
    <source>
        <dbReference type="Google" id="ProtNLM"/>
    </source>
</evidence>
<name>A0A1H9FFK9_9PSED</name>
<reference evidence="1 5" key="3">
    <citation type="submission" date="2024-01" db="EMBL/GenBank/DDBJ databases">
        <title>Unpublished Manusciprt.</title>
        <authorList>
            <person name="Duman M."/>
            <person name="Valdes E.G."/>
            <person name="Ajmi N."/>
            <person name="Altun S."/>
            <person name="Saticioglu I.B."/>
        </authorList>
    </citation>
    <scope>NUCLEOTIDE SEQUENCE [LARGE SCALE GENOMIC DNA]</scope>
    <source>
        <strain evidence="1 5">139P</strain>
    </source>
</reference>
<evidence type="ECO:0000313" key="1">
    <source>
        <dbReference type="EMBL" id="MEE1879307.1"/>
    </source>
</evidence>
<dbReference type="KEGG" id="pmos:O165_003590"/>
<dbReference type="RefSeq" id="WP_023631456.1">
    <property type="nucleotide sequence ID" value="NZ_CATKPM010000010.1"/>
</dbReference>
<dbReference type="GeneID" id="93676833"/>
<protein>
    <recommendedName>
        <fullName evidence="6">DUF3077 domain-containing protein</fullName>
    </recommendedName>
</protein>
<proteinExistence type="predicted"/>
<dbReference type="Proteomes" id="UP001329505">
    <property type="component" value="Unassembled WGS sequence"/>
</dbReference>
<evidence type="ECO:0000313" key="5">
    <source>
        <dbReference type="Proteomes" id="UP001329505"/>
    </source>
</evidence>
<dbReference type="EMBL" id="JAZDQQ010000003">
    <property type="protein sequence ID" value="MEE1879307.1"/>
    <property type="molecule type" value="Genomic_DNA"/>
</dbReference>
<gene>
    <name evidence="3" type="ORF">K7K07_19440</name>
    <name evidence="2" type="ORF">SAMN05216230_102539</name>
    <name evidence="1" type="ORF">V0R55_03975</name>
</gene>
<evidence type="ECO:0000313" key="2">
    <source>
        <dbReference type="EMBL" id="SEQ36679.1"/>
    </source>
</evidence>
<organism evidence="2 4">
    <name type="scientific">Pseudomonas soli</name>
    <dbReference type="NCBI Taxonomy" id="1306993"/>
    <lineage>
        <taxon>Bacteria</taxon>
        <taxon>Pseudomonadati</taxon>
        <taxon>Pseudomonadota</taxon>
        <taxon>Gammaproteobacteria</taxon>
        <taxon>Pseudomonadales</taxon>
        <taxon>Pseudomonadaceae</taxon>
        <taxon>Pseudomonas</taxon>
    </lineage>
</organism>
<dbReference type="Proteomes" id="UP000199221">
    <property type="component" value="Unassembled WGS sequence"/>
</dbReference>
<reference evidence="3" key="2">
    <citation type="submission" date="2021-08" db="EMBL/GenBank/DDBJ databases">
        <authorList>
            <person name="Yaryura P.M."/>
            <person name="Bianco M.I."/>
            <person name="Morais C."/>
            <person name="Setubal J.C."/>
        </authorList>
    </citation>
    <scope>NUCLEOTIDE SEQUENCE</scope>
    <source>
        <strain evidence="3">AP1</strain>
    </source>
</reference>
<keyword evidence="5" id="KW-1185">Reference proteome</keyword>
<dbReference type="EMBL" id="FOEQ01000002">
    <property type="protein sequence ID" value="SEQ36679.1"/>
    <property type="molecule type" value="Genomic_DNA"/>
</dbReference>